<proteinExistence type="predicted"/>
<dbReference type="EMBL" id="CTRI01000004">
    <property type="protein sequence ID" value="CQR29548.1"/>
    <property type="molecule type" value="Genomic_DNA"/>
</dbReference>
<reference evidence="2 3" key="1">
    <citation type="submission" date="2015-03" db="EMBL/GenBank/DDBJ databases">
        <authorList>
            <person name="Regsiter A."/>
            <person name="william w."/>
        </authorList>
    </citation>
    <scope>NUCLEOTIDE SEQUENCE [LARGE SCALE GENOMIC DNA]</scope>
    <source>
        <strain evidence="2 3">CB1</strain>
    </source>
</reference>
<keyword evidence="3" id="KW-1185">Reference proteome</keyword>
<gene>
    <name evidence="2" type="ORF">THICB1_120103</name>
</gene>
<evidence type="ECO:0000256" key="1">
    <source>
        <dbReference type="SAM" id="MobiDB-lite"/>
    </source>
</evidence>
<evidence type="ECO:0000313" key="2">
    <source>
        <dbReference type="EMBL" id="CQR29548.1"/>
    </source>
</evidence>
<protein>
    <recommendedName>
        <fullName evidence="4">P-type conjugative transfer ATPase TrbB</fullName>
    </recommendedName>
</protein>
<organism evidence="2 3">
    <name type="scientific">Thiomonas arsenitoxydans (strain DSM 22701 / CIP 110005 / 3As)</name>
    <dbReference type="NCBI Taxonomy" id="426114"/>
    <lineage>
        <taxon>Bacteria</taxon>
        <taxon>Pseudomonadati</taxon>
        <taxon>Pseudomonadota</taxon>
        <taxon>Betaproteobacteria</taxon>
        <taxon>Burkholderiales</taxon>
        <taxon>Thiomonas</taxon>
    </lineage>
</organism>
<sequence>MSGEHQTSRARQTEALRRAMGPEILTPLDDPKVVEIMLNPDGTLWVDRLGEGMRQTGRSTPCGRLPSSTPWRPCSIPW</sequence>
<evidence type="ECO:0008006" key="4">
    <source>
        <dbReference type="Google" id="ProtNLM"/>
    </source>
</evidence>
<evidence type="ECO:0000313" key="3">
    <source>
        <dbReference type="Proteomes" id="UP000078599"/>
    </source>
</evidence>
<name>A0ABM9T3C3_THIA3</name>
<accession>A0ABM9T3C3</accession>
<comment type="caution">
    <text evidence="2">The sequence shown here is derived from an EMBL/GenBank/DDBJ whole genome shotgun (WGS) entry which is preliminary data.</text>
</comment>
<feature type="region of interest" description="Disordered" evidence="1">
    <location>
        <begin position="1"/>
        <end position="23"/>
    </location>
</feature>
<dbReference type="Proteomes" id="UP000078599">
    <property type="component" value="Unassembled WGS sequence"/>
</dbReference>